<proteinExistence type="predicted"/>
<reference evidence="5 6" key="1">
    <citation type="submission" date="2021-02" db="EMBL/GenBank/DDBJ databases">
        <title>PHA producing bacteria isolated from coastal sediment in Guangdong, Shenzhen.</title>
        <authorList>
            <person name="Zheng W."/>
            <person name="Yu S."/>
            <person name="Huang Y."/>
        </authorList>
    </citation>
    <scope>NUCLEOTIDE SEQUENCE [LARGE SCALE GENOMIC DNA]</scope>
    <source>
        <strain evidence="5 6">TN21-5</strain>
    </source>
</reference>
<comment type="caution">
    <text evidence="5">The sequence shown here is derived from an EMBL/GenBank/DDBJ whole genome shotgun (WGS) entry which is preliminary data.</text>
</comment>
<dbReference type="Proteomes" id="UP000664344">
    <property type="component" value="Unassembled WGS sequence"/>
</dbReference>
<dbReference type="SUPFAM" id="SSF56935">
    <property type="entry name" value="Porins"/>
    <property type="match status" value="1"/>
</dbReference>
<evidence type="ECO:0000256" key="3">
    <source>
        <dbReference type="ARBA" id="ARBA00023237"/>
    </source>
</evidence>
<evidence type="ECO:0000313" key="6">
    <source>
        <dbReference type="Proteomes" id="UP000664344"/>
    </source>
</evidence>
<protein>
    <recommendedName>
        <fullName evidence="7">TonB-dependent receptor-like beta-barrel domain-containing protein</fullName>
    </recommendedName>
</protein>
<dbReference type="RefSeq" id="WP_206558154.1">
    <property type="nucleotide sequence ID" value="NZ_JAFKDB010000019.1"/>
</dbReference>
<keyword evidence="6" id="KW-1185">Reference proteome</keyword>
<keyword evidence="3" id="KW-0998">Cell outer membrane</keyword>
<organism evidence="5 6">
    <name type="scientific">Marinobacter daepoensis</name>
    <dbReference type="NCBI Taxonomy" id="262077"/>
    <lineage>
        <taxon>Bacteria</taxon>
        <taxon>Pseudomonadati</taxon>
        <taxon>Pseudomonadota</taxon>
        <taxon>Gammaproteobacteria</taxon>
        <taxon>Pseudomonadales</taxon>
        <taxon>Marinobacteraceae</taxon>
        <taxon>Marinobacter</taxon>
    </lineage>
</organism>
<evidence type="ECO:0008006" key="7">
    <source>
        <dbReference type="Google" id="ProtNLM"/>
    </source>
</evidence>
<evidence type="ECO:0000313" key="5">
    <source>
        <dbReference type="EMBL" id="MBN7770726.1"/>
    </source>
</evidence>
<evidence type="ECO:0000256" key="1">
    <source>
        <dbReference type="ARBA" id="ARBA00004442"/>
    </source>
</evidence>
<name>A0ABS3BGJ7_9GAMM</name>
<gene>
    <name evidence="5" type="ORF">JYP53_12540</name>
</gene>
<evidence type="ECO:0000256" key="4">
    <source>
        <dbReference type="SAM" id="SignalP"/>
    </source>
</evidence>
<accession>A0ABS3BGJ7</accession>
<evidence type="ECO:0000256" key="2">
    <source>
        <dbReference type="ARBA" id="ARBA00023136"/>
    </source>
</evidence>
<keyword evidence="4" id="KW-0732">Signal</keyword>
<feature type="signal peptide" evidence="4">
    <location>
        <begin position="1"/>
        <end position="23"/>
    </location>
</feature>
<keyword evidence="2" id="KW-0472">Membrane</keyword>
<feature type="chain" id="PRO_5045211865" description="TonB-dependent receptor-like beta-barrel domain-containing protein" evidence="4">
    <location>
        <begin position="24"/>
        <end position="88"/>
    </location>
</feature>
<sequence length="88" mass="9512">MRCRFSLLSTSVALISLSPAGFAQPAPVELDEMVVTAAGFELTLDYRLTDATRVTAGLYNLADKEITNDDYGVVLDGRRVNLGLAVDF</sequence>
<comment type="subcellular location">
    <subcellularLocation>
        <location evidence="1">Cell outer membrane</location>
    </subcellularLocation>
</comment>
<dbReference type="InterPro" id="IPR036942">
    <property type="entry name" value="Beta-barrel_TonB_sf"/>
</dbReference>
<dbReference type="EMBL" id="JAFKDB010000019">
    <property type="protein sequence ID" value="MBN7770726.1"/>
    <property type="molecule type" value="Genomic_DNA"/>
</dbReference>
<dbReference type="Gene3D" id="2.40.170.20">
    <property type="entry name" value="TonB-dependent receptor, beta-barrel domain"/>
    <property type="match status" value="1"/>
</dbReference>